<feature type="compositionally biased region" description="Low complexity" evidence="1">
    <location>
        <begin position="247"/>
        <end position="272"/>
    </location>
</feature>
<dbReference type="PANTHER" id="PTHR34193">
    <property type="entry name" value="OS11G0199801 PROTEIN"/>
    <property type="match status" value="1"/>
</dbReference>
<gene>
    <name evidence="2" type="ORF">PHAVU_001G065100g</name>
</gene>
<name>V7CT74_PHAVU</name>
<reference evidence="3" key="1">
    <citation type="journal article" date="2014" name="Nat. Genet.">
        <title>A reference genome for common bean and genome-wide analysis of dual domestications.</title>
        <authorList>
            <person name="Schmutz J."/>
            <person name="McClean P.E."/>
            <person name="Mamidi S."/>
            <person name="Wu G.A."/>
            <person name="Cannon S.B."/>
            <person name="Grimwood J."/>
            <person name="Jenkins J."/>
            <person name="Shu S."/>
            <person name="Song Q."/>
            <person name="Chavarro C."/>
            <person name="Torres-Torres M."/>
            <person name="Geffroy V."/>
            <person name="Moghaddam S.M."/>
            <person name="Gao D."/>
            <person name="Abernathy B."/>
            <person name="Barry K."/>
            <person name="Blair M."/>
            <person name="Brick M.A."/>
            <person name="Chovatia M."/>
            <person name="Gepts P."/>
            <person name="Goodstein D.M."/>
            <person name="Gonzales M."/>
            <person name="Hellsten U."/>
            <person name="Hyten D.L."/>
            <person name="Jia G."/>
            <person name="Kelly J.D."/>
            <person name="Kudrna D."/>
            <person name="Lee R."/>
            <person name="Richard M.M."/>
            <person name="Miklas P.N."/>
            <person name="Osorno J.M."/>
            <person name="Rodrigues J."/>
            <person name="Thareau V."/>
            <person name="Urrea C.A."/>
            <person name="Wang M."/>
            <person name="Yu Y."/>
            <person name="Zhang M."/>
            <person name="Wing R.A."/>
            <person name="Cregan P.B."/>
            <person name="Rokhsar D.S."/>
            <person name="Jackson S.A."/>
        </authorList>
    </citation>
    <scope>NUCLEOTIDE SEQUENCE [LARGE SCALE GENOMIC DNA]</scope>
    <source>
        <strain evidence="3">cv. G19833</strain>
    </source>
</reference>
<organism evidence="2 3">
    <name type="scientific">Phaseolus vulgaris</name>
    <name type="common">Kidney bean</name>
    <name type="synonym">French bean</name>
    <dbReference type="NCBI Taxonomy" id="3885"/>
    <lineage>
        <taxon>Eukaryota</taxon>
        <taxon>Viridiplantae</taxon>
        <taxon>Streptophyta</taxon>
        <taxon>Embryophyta</taxon>
        <taxon>Tracheophyta</taxon>
        <taxon>Spermatophyta</taxon>
        <taxon>Magnoliopsida</taxon>
        <taxon>eudicotyledons</taxon>
        <taxon>Gunneridae</taxon>
        <taxon>Pentapetalae</taxon>
        <taxon>rosids</taxon>
        <taxon>fabids</taxon>
        <taxon>Fabales</taxon>
        <taxon>Fabaceae</taxon>
        <taxon>Papilionoideae</taxon>
        <taxon>50 kb inversion clade</taxon>
        <taxon>NPAAA clade</taxon>
        <taxon>indigoferoid/millettioid clade</taxon>
        <taxon>Phaseoleae</taxon>
        <taxon>Phaseolus</taxon>
    </lineage>
</organism>
<dbReference type="OMA" id="CDANKNC"/>
<feature type="region of interest" description="Disordered" evidence="1">
    <location>
        <begin position="238"/>
        <end position="282"/>
    </location>
</feature>
<dbReference type="EMBL" id="CM002288">
    <property type="protein sequence ID" value="ESW33387.1"/>
    <property type="molecule type" value="Genomic_DNA"/>
</dbReference>
<sequence>MFDSPRDQQPTISFPLSNEKGHITSHSYHTWGATNSALVASKKPSKSYKNCHSCNDMEVQFGTGSKVDDESGMCSPPLWSTSPSKSPHHRKNYYRCLSPASKTQAIARGQRELMEMVKNMPESSYELSLKDLVEHPRVELGQEKGVKGVKGVKGAEERKLNNKNAHARMVDKKGQVKRSGKIDSGGFYLKLVFPISLGSKKKTKNEALVNSCANKVSPRTSLSDGSAKGVDKEWWKKSLSASGGESDSGVSSINSGSMKSSASSNSSSSSRSNSRHEVSGSSCWPFLGRLETLSQK</sequence>
<feature type="region of interest" description="Disordered" evidence="1">
    <location>
        <begin position="1"/>
        <end position="21"/>
    </location>
</feature>
<evidence type="ECO:0000313" key="2">
    <source>
        <dbReference type="EMBL" id="ESW33387.1"/>
    </source>
</evidence>
<dbReference type="Gramene" id="ESW33387">
    <property type="protein sequence ID" value="ESW33387"/>
    <property type="gene ID" value="PHAVU_001G065100g"/>
</dbReference>
<accession>V7CT74</accession>
<dbReference type="OrthoDB" id="776574at2759"/>
<evidence type="ECO:0000313" key="3">
    <source>
        <dbReference type="Proteomes" id="UP000000226"/>
    </source>
</evidence>
<keyword evidence="3" id="KW-1185">Reference proteome</keyword>
<proteinExistence type="predicted"/>
<protein>
    <submittedName>
        <fullName evidence="2">Uncharacterized protein</fullName>
    </submittedName>
</protein>
<feature type="compositionally biased region" description="Polar residues" evidence="1">
    <location>
        <begin position="7"/>
        <end position="16"/>
    </location>
</feature>
<dbReference type="Proteomes" id="UP000000226">
    <property type="component" value="Chromosome 1"/>
</dbReference>
<dbReference type="PANTHER" id="PTHR34193:SF1">
    <property type="entry name" value="EXPRESSED PROTEIN"/>
    <property type="match status" value="1"/>
</dbReference>
<dbReference type="AlphaFoldDB" id="V7CT74"/>
<dbReference type="eggNOG" id="ENOG502RZJH">
    <property type="taxonomic scope" value="Eukaryota"/>
</dbReference>
<evidence type="ECO:0000256" key="1">
    <source>
        <dbReference type="SAM" id="MobiDB-lite"/>
    </source>
</evidence>
<dbReference type="STRING" id="3885.V7CT74"/>